<dbReference type="InterPro" id="IPR009057">
    <property type="entry name" value="Homeodomain-like_sf"/>
</dbReference>
<dbReference type="GO" id="GO:0005524">
    <property type="term" value="F:ATP binding"/>
    <property type="evidence" value="ECO:0007669"/>
    <property type="project" value="UniProtKB-KW"/>
</dbReference>
<dbReference type="InterPro" id="IPR025943">
    <property type="entry name" value="Sigma_54_int_dom_ATP-bd_2"/>
</dbReference>
<evidence type="ECO:0000256" key="6">
    <source>
        <dbReference type="PROSITE-ProRule" id="PRU00169"/>
    </source>
</evidence>
<evidence type="ECO:0000256" key="1">
    <source>
        <dbReference type="ARBA" id="ARBA00022741"/>
    </source>
</evidence>
<dbReference type="InterPro" id="IPR001789">
    <property type="entry name" value="Sig_transdc_resp-reg_receiver"/>
</dbReference>
<dbReference type="SMART" id="SM00382">
    <property type="entry name" value="AAA"/>
    <property type="match status" value="1"/>
</dbReference>
<evidence type="ECO:0000256" key="4">
    <source>
        <dbReference type="ARBA" id="ARBA00023125"/>
    </source>
</evidence>
<dbReference type="InterPro" id="IPR002078">
    <property type="entry name" value="Sigma_54_int"/>
</dbReference>
<dbReference type="CDD" id="cd17572">
    <property type="entry name" value="REC_NtrC1-like"/>
    <property type="match status" value="1"/>
</dbReference>
<dbReference type="EMBL" id="LO017727">
    <property type="protein sequence ID" value="CRH07249.1"/>
    <property type="molecule type" value="Genomic_DNA"/>
</dbReference>
<keyword evidence="6" id="KW-0597">Phosphoprotein</keyword>
<dbReference type="Pfam" id="PF02954">
    <property type="entry name" value="HTH_8"/>
    <property type="match status" value="1"/>
</dbReference>
<dbReference type="InterPro" id="IPR058031">
    <property type="entry name" value="AAA_lid_NorR"/>
</dbReference>
<proteinExistence type="predicted"/>
<dbReference type="InterPro" id="IPR011006">
    <property type="entry name" value="CheY-like_superfamily"/>
</dbReference>
<dbReference type="PANTHER" id="PTHR32071">
    <property type="entry name" value="TRANSCRIPTIONAL REGULATORY PROTEIN"/>
    <property type="match status" value="1"/>
</dbReference>
<keyword evidence="1" id="KW-0547">Nucleotide-binding</keyword>
<evidence type="ECO:0000256" key="3">
    <source>
        <dbReference type="ARBA" id="ARBA00023015"/>
    </source>
</evidence>
<name>A0A1S7LM54_MAGMO</name>
<dbReference type="SMART" id="SM00448">
    <property type="entry name" value="REC"/>
    <property type="match status" value="1"/>
</dbReference>
<gene>
    <name evidence="9" type="primary">luxO</name>
    <name evidence="9" type="ORF">MAGMO_3108</name>
</gene>
<feature type="modified residue" description="4-aspartylphosphate" evidence="6">
    <location>
        <position position="57"/>
    </location>
</feature>
<dbReference type="Gene3D" id="1.10.8.60">
    <property type="match status" value="1"/>
</dbReference>
<dbReference type="InterPro" id="IPR002197">
    <property type="entry name" value="HTH_Fis"/>
</dbReference>
<dbReference type="Gene3D" id="3.40.50.300">
    <property type="entry name" value="P-loop containing nucleotide triphosphate hydrolases"/>
    <property type="match status" value="1"/>
</dbReference>
<dbReference type="Pfam" id="PF00072">
    <property type="entry name" value="Response_reg"/>
    <property type="match status" value="1"/>
</dbReference>
<dbReference type="PROSITE" id="PS50045">
    <property type="entry name" value="SIGMA54_INTERACT_4"/>
    <property type="match status" value="1"/>
</dbReference>
<dbReference type="InterPro" id="IPR003593">
    <property type="entry name" value="AAA+_ATPase"/>
</dbReference>
<dbReference type="InterPro" id="IPR025944">
    <property type="entry name" value="Sigma_54_int_dom_CS"/>
</dbReference>
<keyword evidence="2" id="KW-0067">ATP-binding</keyword>
<dbReference type="PANTHER" id="PTHR32071:SF117">
    <property type="entry name" value="PTS-DEPENDENT DIHYDROXYACETONE KINASE OPERON REGULATORY PROTEIN-RELATED"/>
    <property type="match status" value="1"/>
</dbReference>
<keyword evidence="3" id="KW-0805">Transcription regulation</keyword>
<dbReference type="Gene3D" id="1.10.10.60">
    <property type="entry name" value="Homeodomain-like"/>
    <property type="match status" value="1"/>
</dbReference>
<keyword evidence="4" id="KW-0238">DNA-binding</keyword>
<dbReference type="SUPFAM" id="SSF46689">
    <property type="entry name" value="Homeodomain-like"/>
    <property type="match status" value="1"/>
</dbReference>
<dbReference type="InterPro" id="IPR027417">
    <property type="entry name" value="P-loop_NTPase"/>
</dbReference>
<dbReference type="PROSITE" id="PS00676">
    <property type="entry name" value="SIGMA54_INTERACT_2"/>
    <property type="match status" value="1"/>
</dbReference>
<dbReference type="FunFam" id="3.40.50.300:FF:000006">
    <property type="entry name" value="DNA-binding transcriptional regulator NtrC"/>
    <property type="match status" value="1"/>
</dbReference>
<evidence type="ECO:0000259" key="7">
    <source>
        <dbReference type="PROSITE" id="PS50045"/>
    </source>
</evidence>
<dbReference type="SUPFAM" id="SSF52540">
    <property type="entry name" value="P-loop containing nucleoside triphosphate hydrolases"/>
    <property type="match status" value="1"/>
</dbReference>
<accession>A0A1S7LM54</accession>
<dbReference type="GO" id="GO:0000160">
    <property type="term" value="P:phosphorelay signal transduction system"/>
    <property type="evidence" value="ECO:0007669"/>
    <property type="project" value="UniProtKB-KW"/>
</dbReference>
<dbReference type="CDD" id="cd00009">
    <property type="entry name" value="AAA"/>
    <property type="match status" value="1"/>
</dbReference>
<protein>
    <submittedName>
        <fullName evidence="9">Luminescence regulatory protein luxO.Transcriptional regulator, Fis family</fullName>
    </submittedName>
</protein>
<reference evidence="9" key="1">
    <citation type="submission" date="2015-04" db="EMBL/GenBank/DDBJ databases">
        <authorList>
            <person name="Syromyatnikov M.Y."/>
            <person name="Popov V.N."/>
        </authorList>
    </citation>
    <scope>NUCLEOTIDE SEQUENCE</scope>
    <source>
        <strain evidence="9">MO-1</strain>
    </source>
</reference>
<dbReference type="GO" id="GO:0006355">
    <property type="term" value="P:regulation of DNA-templated transcription"/>
    <property type="evidence" value="ECO:0007669"/>
    <property type="project" value="InterPro"/>
</dbReference>
<keyword evidence="5" id="KW-0804">Transcription</keyword>
<evidence type="ECO:0000259" key="8">
    <source>
        <dbReference type="PROSITE" id="PS50110"/>
    </source>
</evidence>
<dbReference type="Pfam" id="PF00158">
    <property type="entry name" value="Sigma54_activat"/>
    <property type="match status" value="1"/>
</dbReference>
<dbReference type="SUPFAM" id="SSF52172">
    <property type="entry name" value="CheY-like"/>
    <property type="match status" value="1"/>
</dbReference>
<dbReference type="Pfam" id="PF25601">
    <property type="entry name" value="AAA_lid_14"/>
    <property type="match status" value="1"/>
</dbReference>
<dbReference type="PROSITE" id="PS00688">
    <property type="entry name" value="SIGMA54_INTERACT_3"/>
    <property type="match status" value="1"/>
</dbReference>
<feature type="domain" description="Response regulatory" evidence="8">
    <location>
        <begin position="7"/>
        <end position="122"/>
    </location>
</feature>
<sequence>MQPTLHDLILVEDSRSMAMVYQQYLRSDGRFRVQHMEQGEDVLEHLEASLPEVILLDLQLPDMDGFEILKAIHERQLPIAVVIITAHGSVDRAVEATRLGAFDFLEKPFSAKRLQVTLSNAIKQLNLVGEVTAYRDTYDRDQFHGFIGASSPMQAVYRTIENAAPSRATVFITGESGTGKEVCAEAIHKQSGRAIHPFVAINCAAIPKDLIESELFGHVRGAFTGAVAERQGAAQRADGGTLFLDEIGELPLDLQSKLLRFLQTGYVQQVGGQKGKTVDVRILCATNREPWKEVQAGHFREDLYYRLNVIPLHLPPLRERGGDILLLARALLSRYVEEEQKLFEGFTPQAELLLQQHSWPGNVRELQNVIRHSIVLNSGQWISPEMLPALSSHSATAVQPAHATPPMVQAIPQGVPPAVENGEIQPLWLEEKRIIERALELCAGSIPLAAAKLGINPSTIYRKKQLWKEKLAEE</sequence>
<dbReference type="GO" id="GO:0043565">
    <property type="term" value="F:sequence-specific DNA binding"/>
    <property type="evidence" value="ECO:0007669"/>
    <property type="project" value="InterPro"/>
</dbReference>
<dbReference type="AlphaFoldDB" id="A0A1S7LM54"/>
<evidence type="ECO:0000256" key="2">
    <source>
        <dbReference type="ARBA" id="ARBA00022840"/>
    </source>
</evidence>
<evidence type="ECO:0000256" key="5">
    <source>
        <dbReference type="ARBA" id="ARBA00023163"/>
    </source>
</evidence>
<evidence type="ECO:0000313" key="9">
    <source>
        <dbReference type="EMBL" id="CRH07249.1"/>
    </source>
</evidence>
<dbReference type="Gene3D" id="3.40.50.2300">
    <property type="match status" value="1"/>
</dbReference>
<dbReference type="PROSITE" id="PS50110">
    <property type="entry name" value="RESPONSE_REGULATORY"/>
    <property type="match status" value="1"/>
</dbReference>
<feature type="domain" description="Sigma-54 factor interaction" evidence="7">
    <location>
        <begin position="146"/>
        <end position="375"/>
    </location>
</feature>
<organism evidence="9">
    <name type="scientific">Magnetococcus massalia (strain MO-1)</name>
    <dbReference type="NCBI Taxonomy" id="451514"/>
    <lineage>
        <taxon>Bacteria</taxon>
        <taxon>Pseudomonadati</taxon>
        <taxon>Pseudomonadota</taxon>
        <taxon>Magnetococcia</taxon>
        <taxon>Magnetococcales</taxon>
        <taxon>Magnetococcaceae</taxon>
        <taxon>Magnetococcus</taxon>
    </lineage>
</organism>